<dbReference type="InterPro" id="IPR027417">
    <property type="entry name" value="P-loop_NTPase"/>
</dbReference>
<evidence type="ECO:0000256" key="7">
    <source>
        <dbReference type="ARBA" id="ARBA00022840"/>
    </source>
</evidence>
<accession>A0A1H3KHF6</accession>
<evidence type="ECO:0000256" key="10">
    <source>
        <dbReference type="ARBA" id="ARBA00025157"/>
    </source>
</evidence>
<keyword evidence="9" id="KW-0472">Membrane</keyword>
<dbReference type="GO" id="GO:0016887">
    <property type="term" value="F:ATP hydrolysis activity"/>
    <property type="evidence" value="ECO:0007669"/>
    <property type="project" value="InterPro"/>
</dbReference>
<organism evidence="12 13">
    <name type="scientific">Lachnobacterium bovis DSM 14045</name>
    <dbReference type="NCBI Taxonomy" id="1122142"/>
    <lineage>
        <taxon>Bacteria</taxon>
        <taxon>Bacillati</taxon>
        <taxon>Bacillota</taxon>
        <taxon>Clostridia</taxon>
        <taxon>Lachnospirales</taxon>
        <taxon>Lachnospiraceae</taxon>
        <taxon>Lachnobacterium</taxon>
    </lineage>
</organism>
<keyword evidence="6" id="KW-0547">Nucleotide-binding</keyword>
<evidence type="ECO:0000313" key="13">
    <source>
        <dbReference type="Proteomes" id="UP000183918"/>
    </source>
</evidence>
<dbReference type="Proteomes" id="UP000183918">
    <property type="component" value="Unassembled WGS sequence"/>
</dbReference>
<name>A0A1H3KHF6_9FIRM</name>
<dbReference type="PROSITE" id="PS00211">
    <property type="entry name" value="ABC_TRANSPORTER_1"/>
    <property type="match status" value="1"/>
</dbReference>
<dbReference type="InterPro" id="IPR050095">
    <property type="entry name" value="ECF_ABC_transporter_ATP-bd"/>
</dbReference>
<evidence type="ECO:0000256" key="9">
    <source>
        <dbReference type="ARBA" id="ARBA00023136"/>
    </source>
</evidence>
<keyword evidence="8" id="KW-1278">Translocase</keyword>
<dbReference type="InterPro" id="IPR015856">
    <property type="entry name" value="ABC_transpr_CbiO/EcfA_su"/>
</dbReference>
<proteinExistence type="inferred from homology"/>
<keyword evidence="4" id="KW-1003">Cell membrane</keyword>
<dbReference type="OrthoDB" id="501320at2"/>
<dbReference type="InterPro" id="IPR003439">
    <property type="entry name" value="ABC_transporter-like_ATP-bd"/>
</dbReference>
<evidence type="ECO:0000256" key="5">
    <source>
        <dbReference type="ARBA" id="ARBA00022737"/>
    </source>
</evidence>
<protein>
    <submittedName>
        <fullName evidence="12">Energy-coupling factor transport system ATP-binding protein</fullName>
    </submittedName>
</protein>
<evidence type="ECO:0000256" key="6">
    <source>
        <dbReference type="ARBA" id="ARBA00022741"/>
    </source>
</evidence>
<dbReference type="GO" id="GO:0042626">
    <property type="term" value="F:ATPase-coupled transmembrane transporter activity"/>
    <property type="evidence" value="ECO:0007669"/>
    <property type="project" value="TreeGrafter"/>
</dbReference>
<dbReference type="RefSeq" id="WP_074718075.1">
    <property type="nucleotide sequence ID" value="NZ_FNPG01000020.1"/>
</dbReference>
<comment type="function">
    <text evidence="10">Probably part of an ABC transporter complex. Responsible for energy coupling to the transport system.</text>
</comment>
<dbReference type="InterPro" id="IPR003593">
    <property type="entry name" value="AAA+_ATPase"/>
</dbReference>
<dbReference type="GO" id="GO:0043190">
    <property type="term" value="C:ATP-binding cassette (ABC) transporter complex"/>
    <property type="evidence" value="ECO:0007669"/>
    <property type="project" value="TreeGrafter"/>
</dbReference>
<dbReference type="PANTHER" id="PTHR43553">
    <property type="entry name" value="HEAVY METAL TRANSPORTER"/>
    <property type="match status" value="1"/>
</dbReference>
<dbReference type="SUPFAM" id="SSF52540">
    <property type="entry name" value="P-loop containing nucleoside triphosphate hydrolases"/>
    <property type="match status" value="2"/>
</dbReference>
<evidence type="ECO:0000313" key="12">
    <source>
        <dbReference type="EMBL" id="SDY51205.1"/>
    </source>
</evidence>
<dbReference type="Pfam" id="PF00005">
    <property type="entry name" value="ABC_tran"/>
    <property type="match status" value="2"/>
</dbReference>
<dbReference type="AlphaFoldDB" id="A0A1H3KHF6"/>
<keyword evidence="3" id="KW-0813">Transport</keyword>
<evidence type="ECO:0000256" key="4">
    <source>
        <dbReference type="ARBA" id="ARBA00022475"/>
    </source>
</evidence>
<dbReference type="InterPro" id="IPR017871">
    <property type="entry name" value="ABC_transporter-like_CS"/>
</dbReference>
<evidence type="ECO:0000256" key="3">
    <source>
        <dbReference type="ARBA" id="ARBA00022448"/>
    </source>
</evidence>
<evidence type="ECO:0000256" key="1">
    <source>
        <dbReference type="ARBA" id="ARBA00004202"/>
    </source>
</evidence>
<comment type="subcellular location">
    <subcellularLocation>
        <location evidence="1">Cell membrane</location>
        <topology evidence="1">Peripheral membrane protein</topology>
    </subcellularLocation>
</comment>
<reference evidence="12 13" key="1">
    <citation type="submission" date="2016-10" db="EMBL/GenBank/DDBJ databases">
        <authorList>
            <person name="de Groot N.N."/>
        </authorList>
    </citation>
    <scope>NUCLEOTIDE SEQUENCE [LARGE SCALE GENOMIC DNA]</scope>
    <source>
        <strain evidence="12 13">DSM 14045</strain>
    </source>
</reference>
<sequence length="482" mass="55151">MIEFENVSFKYANNKSDKANLYDINLKIKSGEFVVFTGESGCGKTTFTRILNGLVPNFFQGELTGNVKIDNVSIIGKKVEELGRIIGSVFQNPRSQFFNVDTDSELAFAAENISMDTKEIISRMKDVTSQLKLEKLRSRNIFELSGGEKQQIACGSVAVMHPDIVVLDEPSSNLDRYAIENLRQVLVKWKAEGKTIVISEHRLYYLKDLLDEIFILKKGRIDEQYTRDELIFLSDKEISEKGLRTLDESCVIIKDKTDKEKNIKQDINKHNNEDSTVNCIEIEDLEYEYKRKDKALCLKKFEIVSDGIVAIIGKNGVGKSTFLKCLCGVYKAKHDRVYKNGKLWPRKQRLKDSYLVMQDVNHQLFTESVLEEVMISMDAKMSDTEKKEKAIKILKRFKLEEFANAHPMSLSGGQKQRVAIASCIAAERKFILLDEPTSGLDKNNMHLLAKELKFLKNKEKTIFVVTHDYEFINECCDEVVKI</sequence>
<keyword evidence="5" id="KW-0677">Repeat</keyword>
<evidence type="ECO:0000256" key="2">
    <source>
        <dbReference type="ARBA" id="ARBA00005417"/>
    </source>
</evidence>
<dbReference type="CDD" id="cd03225">
    <property type="entry name" value="ABC_cobalt_CbiO_domain1"/>
    <property type="match status" value="1"/>
</dbReference>
<gene>
    <name evidence="12" type="ORF">SAMN02910414_01720</name>
</gene>
<dbReference type="GO" id="GO:0005524">
    <property type="term" value="F:ATP binding"/>
    <property type="evidence" value="ECO:0007669"/>
    <property type="project" value="UniProtKB-KW"/>
</dbReference>
<keyword evidence="7 12" id="KW-0067">ATP-binding</keyword>
<dbReference type="STRING" id="1122142.SAMN02910414_01720"/>
<dbReference type="Gene3D" id="3.40.50.300">
    <property type="entry name" value="P-loop containing nucleotide triphosphate hydrolases"/>
    <property type="match status" value="2"/>
</dbReference>
<keyword evidence="13" id="KW-1185">Reference proteome</keyword>
<evidence type="ECO:0000256" key="8">
    <source>
        <dbReference type="ARBA" id="ARBA00022967"/>
    </source>
</evidence>
<dbReference type="PROSITE" id="PS50893">
    <property type="entry name" value="ABC_TRANSPORTER_2"/>
    <property type="match status" value="2"/>
</dbReference>
<comment type="similarity">
    <text evidence="2">Belongs to the ABC transporter superfamily.</text>
</comment>
<dbReference type="EMBL" id="FNPG01000020">
    <property type="protein sequence ID" value="SDY51205.1"/>
    <property type="molecule type" value="Genomic_DNA"/>
</dbReference>
<dbReference type="PANTHER" id="PTHR43553:SF23">
    <property type="entry name" value="ABC TRANSPORTER ATP-BINDING COMPONENT"/>
    <property type="match status" value="1"/>
</dbReference>
<feature type="domain" description="ABC transporter" evidence="11">
    <location>
        <begin position="2"/>
        <end position="243"/>
    </location>
</feature>
<dbReference type="SMART" id="SM00382">
    <property type="entry name" value="AAA"/>
    <property type="match status" value="2"/>
</dbReference>
<evidence type="ECO:0000259" key="11">
    <source>
        <dbReference type="PROSITE" id="PS50893"/>
    </source>
</evidence>
<feature type="domain" description="ABC transporter" evidence="11">
    <location>
        <begin position="280"/>
        <end position="482"/>
    </location>
</feature>